<dbReference type="Proteomes" id="UP000266482">
    <property type="component" value="Unassembled WGS sequence"/>
</dbReference>
<feature type="transmembrane region" description="Helical" evidence="7">
    <location>
        <begin position="32"/>
        <end position="56"/>
    </location>
</feature>
<evidence type="ECO:0000313" key="9">
    <source>
        <dbReference type="EMBL" id="RIX50837.1"/>
    </source>
</evidence>
<dbReference type="OrthoDB" id="9788108at2"/>
<evidence type="ECO:0000256" key="4">
    <source>
        <dbReference type="ARBA" id="ARBA00022692"/>
    </source>
</evidence>
<feature type="transmembrane region" description="Helical" evidence="7">
    <location>
        <begin position="127"/>
        <end position="147"/>
    </location>
</feature>
<accession>A0A3A1UQK7</accession>
<reference evidence="9 10" key="1">
    <citation type="submission" date="2018-09" db="EMBL/GenBank/DDBJ databases">
        <title>Paenibacillus aracenensis nov. sp. isolated from a cave in southern Spain.</title>
        <authorList>
            <person name="Jurado V."/>
            <person name="Gutierrez-Patricio S."/>
            <person name="Gonzalez-Pimentel J.L."/>
            <person name="Miller A.Z."/>
            <person name="Laiz L."/>
            <person name="Saiz-Jimenez C."/>
        </authorList>
    </citation>
    <scope>NUCLEOTIDE SEQUENCE [LARGE SCALE GENOMIC DNA]</scope>
    <source>
        <strain evidence="9 10">DSM 22867</strain>
    </source>
</reference>
<evidence type="ECO:0000256" key="7">
    <source>
        <dbReference type="RuleBase" id="RU363032"/>
    </source>
</evidence>
<gene>
    <name evidence="9" type="ORF">D3P08_19265</name>
</gene>
<dbReference type="CDD" id="cd06261">
    <property type="entry name" value="TM_PBP2"/>
    <property type="match status" value="1"/>
</dbReference>
<feature type="transmembrane region" description="Helical" evidence="7">
    <location>
        <begin position="176"/>
        <end position="199"/>
    </location>
</feature>
<dbReference type="Pfam" id="PF00528">
    <property type="entry name" value="BPD_transp_1"/>
    <property type="match status" value="1"/>
</dbReference>
<dbReference type="SUPFAM" id="SSF161098">
    <property type="entry name" value="MetI-like"/>
    <property type="match status" value="1"/>
</dbReference>
<dbReference type="GO" id="GO:0055085">
    <property type="term" value="P:transmembrane transport"/>
    <property type="evidence" value="ECO:0007669"/>
    <property type="project" value="InterPro"/>
</dbReference>
<evidence type="ECO:0000256" key="6">
    <source>
        <dbReference type="ARBA" id="ARBA00023136"/>
    </source>
</evidence>
<feature type="domain" description="ABC transmembrane type-1" evidence="8">
    <location>
        <begin position="90"/>
        <end position="303"/>
    </location>
</feature>
<name>A0A3A1UQK7_9BACL</name>
<keyword evidence="4 7" id="KW-0812">Transmembrane</keyword>
<dbReference type="PROSITE" id="PS50928">
    <property type="entry name" value="ABC_TM1"/>
    <property type="match status" value="1"/>
</dbReference>
<evidence type="ECO:0000256" key="5">
    <source>
        <dbReference type="ARBA" id="ARBA00022989"/>
    </source>
</evidence>
<dbReference type="PANTHER" id="PTHR30193">
    <property type="entry name" value="ABC TRANSPORTER PERMEASE PROTEIN"/>
    <property type="match status" value="1"/>
</dbReference>
<protein>
    <submittedName>
        <fullName evidence="9">Sugar ABC transporter permease</fullName>
    </submittedName>
</protein>
<dbReference type="InterPro" id="IPR051393">
    <property type="entry name" value="ABC_transporter_permease"/>
</dbReference>
<evidence type="ECO:0000313" key="10">
    <source>
        <dbReference type="Proteomes" id="UP000266482"/>
    </source>
</evidence>
<keyword evidence="6 7" id="KW-0472">Membrane</keyword>
<feature type="transmembrane region" description="Helical" evidence="7">
    <location>
        <begin position="282"/>
        <end position="305"/>
    </location>
</feature>
<dbReference type="EMBL" id="QXQA01000013">
    <property type="protein sequence ID" value="RIX50837.1"/>
    <property type="molecule type" value="Genomic_DNA"/>
</dbReference>
<sequence>MQTTKTAAHASAVVKPKRTGSRLKRKETIAGFLFIGPMLIGVTVLTLIPIVATFLLSLADWNFIAGIKDIKWVGFDNFERLFQDDAFLKSLRNNAVFLLAVPIYLAISMFLAIVIDKHIYMKSYFKVAYFMPYISSIVAVAIVWQVLFNPSAGPVNQTLMALGIENPPKWIADPKYALPSLMMISIWISIGFNMIVYIAGLQSIPRDLYEAAEIDGAGTWTKFKSITFPQLSSTTFFLLVTGIISTFKVFELIAVLTKGGPLNSTTMIVWQLYDTAFVNLKIGYASSMAVVLFFCVLAITLLQWIGQKKWVNY</sequence>
<dbReference type="AlphaFoldDB" id="A0A3A1UQK7"/>
<feature type="transmembrane region" description="Helical" evidence="7">
    <location>
        <begin position="95"/>
        <end position="115"/>
    </location>
</feature>
<evidence type="ECO:0000256" key="3">
    <source>
        <dbReference type="ARBA" id="ARBA00022475"/>
    </source>
</evidence>
<evidence type="ECO:0000256" key="2">
    <source>
        <dbReference type="ARBA" id="ARBA00022448"/>
    </source>
</evidence>
<keyword evidence="3" id="KW-1003">Cell membrane</keyword>
<evidence type="ECO:0000259" key="8">
    <source>
        <dbReference type="PROSITE" id="PS50928"/>
    </source>
</evidence>
<keyword evidence="2 7" id="KW-0813">Transport</keyword>
<dbReference type="InterPro" id="IPR035906">
    <property type="entry name" value="MetI-like_sf"/>
</dbReference>
<feature type="transmembrane region" description="Helical" evidence="7">
    <location>
        <begin position="236"/>
        <end position="257"/>
    </location>
</feature>
<dbReference type="RefSeq" id="WP_119601538.1">
    <property type="nucleotide sequence ID" value="NZ_QXQA01000013.1"/>
</dbReference>
<comment type="similarity">
    <text evidence="7">Belongs to the binding-protein-dependent transport system permease family.</text>
</comment>
<evidence type="ECO:0000256" key="1">
    <source>
        <dbReference type="ARBA" id="ARBA00004651"/>
    </source>
</evidence>
<organism evidence="9 10">
    <name type="scientific">Paenibacillus nanensis</name>
    <dbReference type="NCBI Taxonomy" id="393251"/>
    <lineage>
        <taxon>Bacteria</taxon>
        <taxon>Bacillati</taxon>
        <taxon>Bacillota</taxon>
        <taxon>Bacilli</taxon>
        <taxon>Bacillales</taxon>
        <taxon>Paenibacillaceae</taxon>
        <taxon>Paenibacillus</taxon>
    </lineage>
</organism>
<keyword evidence="10" id="KW-1185">Reference proteome</keyword>
<dbReference type="InterPro" id="IPR000515">
    <property type="entry name" value="MetI-like"/>
</dbReference>
<comment type="subcellular location">
    <subcellularLocation>
        <location evidence="1 7">Cell membrane</location>
        <topology evidence="1 7">Multi-pass membrane protein</topology>
    </subcellularLocation>
</comment>
<dbReference type="PANTHER" id="PTHR30193:SF37">
    <property type="entry name" value="INNER MEMBRANE ABC TRANSPORTER PERMEASE PROTEIN YCJO"/>
    <property type="match status" value="1"/>
</dbReference>
<comment type="caution">
    <text evidence="9">The sequence shown here is derived from an EMBL/GenBank/DDBJ whole genome shotgun (WGS) entry which is preliminary data.</text>
</comment>
<dbReference type="Gene3D" id="1.10.3720.10">
    <property type="entry name" value="MetI-like"/>
    <property type="match status" value="1"/>
</dbReference>
<dbReference type="GO" id="GO:0005886">
    <property type="term" value="C:plasma membrane"/>
    <property type="evidence" value="ECO:0007669"/>
    <property type="project" value="UniProtKB-SubCell"/>
</dbReference>
<keyword evidence="5 7" id="KW-1133">Transmembrane helix</keyword>
<proteinExistence type="inferred from homology"/>